<dbReference type="PIRSF" id="PIRSF006247">
    <property type="entry name" value="TrkH"/>
    <property type="match status" value="1"/>
</dbReference>
<feature type="transmembrane region" description="Helical" evidence="14">
    <location>
        <begin position="69"/>
        <end position="90"/>
    </location>
</feature>
<feature type="transmembrane region" description="Helical" evidence="14">
    <location>
        <begin position="458"/>
        <end position="478"/>
    </location>
</feature>
<dbReference type="AlphaFoldDB" id="A0A0W0V591"/>
<keyword evidence="7 14" id="KW-0812">Transmembrane</keyword>
<evidence type="ECO:0000313" key="17">
    <source>
        <dbReference type="Proteomes" id="UP000054761"/>
    </source>
</evidence>
<comment type="subcellular location">
    <subcellularLocation>
        <location evidence="1 12">Cell inner membrane</location>
        <topology evidence="1 12">Multi-pass membrane protein</topology>
    </subcellularLocation>
</comment>
<evidence type="ECO:0000256" key="4">
    <source>
        <dbReference type="ARBA" id="ARBA00022475"/>
    </source>
</evidence>
<dbReference type="GO" id="GO:0015379">
    <property type="term" value="F:potassium:chloride symporter activity"/>
    <property type="evidence" value="ECO:0007669"/>
    <property type="project" value="InterPro"/>
</dbReference>
<dbReference type="InterPro" id="IPR004772">
    <property type="entry name" value="TrkH"/>
</dbReference>
<evidence type="ECO:0000256" key="12">
    <source>
        <dbReference type="PIRNR" id="PIRNR006247"/>
    </source>
</evidence>
<evidence type="ECO:0000256" key="5">
    <source>
        <dbReference type="ARBA" id="ARBA00022519"/>
    </source>
</evidence>
<feature type="binding site" evidence="13">
    <location>
        <position position="221"/>
    </location>
    <ligand>
        <name>K(+)</name>
        <dbReference type="ChEBI" id="CHEBI:29103"/>
    </ligand>
</feature>
<feature type="transmembrane region" description="Helical" evidence="14">
    <location>
        <begin position="398"/>
        <end position="420"/>
    </location>
</feature>
<feature type="binding site" evidence="13">
    <location>
        <position position="437"/>
    </location>
    <ligand>
        <name>K(+)</name>
        <dbReference type="ChEBI" id="CHEBI:29103"/>
    </ligand>
</feature>
<dbReference type="Pfam" id="PF02386">
    <property type="entry name" value="TrkH"/>
    <property type="match status" value="1"/>
</dbReference>
<keyword evidence="8 12" id="KW-0630">Potassium</keyword>
<evidence type="ECO:0000256" key="13">
    <source>
        <dbReference type="PIRSR" id="PIRSR006247-1"/>
    </source>
</evidence>
<dbReference type="PATRIC" id="fig|454.4.peg.2577"/>
<dbReference type="STRING" id="454.Lisr_2359"/>
<keyword evidence="6 12" id="KW-0633">Potassium transport</keyword>
<evidence type="ECO:0000256" key="6">
    <source>
        <dbReference type="ARBA" id="ARBA00022538"/>
    </source>
</evidence>
<organism evidence="15 17">
    <name type="scientific">Legionella israelensis</name>
    <dbReference type="NCBI Taxonomy" id="454"/>
    <lineage>
        <taxon>Bacteria</taxon>
        <taxon>Pseudomonadati</taxon>
        <taxon>Pseudomonadota</taxon>
        <taxon>Gammaproteobacteria</taxon>
        <taxon>Legionellales</taxon>
        <taxon>Legionellaceae</taxon>
        <taxon>Legionella</taxon>
    </lineage>
</organism>
<evidence type="ECO:0000256" key="14">
    <source>
        <dbReference type="SAM" id="Phobius"/>
    </source>
</evidence>
<keyword evidence="5 12" id="KW-0997">Cell inner membrane</keyword>
<feature type="transmembrane region" description="Helical" evidence="14">
    <location>
        <begin position="136"/>
        <end position="161"/>
    </location>
</feature>
<evidence type="ECO:0000313" key="16">
    <source>
        <dbReference type="EMBL" id="QBR85111.1"/>
    </source>
</evidence>
<evidence type="ECO:0000313" key="18">
    <source>
        <dbReference type="Proteomes" id="UP000295517"/>
    </source>
</evidence>
<feature type="binding site" evidence="13">
    <location>
        <position position="112"/>
    </location>
    <ligand>
        <name>K(+)</name>
        <dbReference type="ChEBI" id="CHEBI:29103"/>
    </ligand>
</feature>
<evidence type="ECO:0000313" key="15">
    <source>
        <dbReference type="EMBL" id="KTD15014.1"/>
    </source>
</evidence>
<feature type="transmembrane region" description="Helical" evidence="14">
    <location>
        <begin position="182"/>
        <end position="203"/>
    </location>
</feature>
<keyword evidence="13" id="KW-0479">Metal-binding</keyword>
<accession>A0A0W0V591</accession>
<keyword evidence="10 12" id="KW-0406">Ion transport</keyword>
<dbReference type="OrthoDB" id="9810952at2"/>
<feature type="binding site" evidence="13">
    <location>
        <position position="320"/>
    </location>
    <ligand>
        <name>K(+)</name>
        <dbReference type="ChEBI" id="CHEBI:29103"/>
    </ligand>
</feature>
<evidence type="ECO:0000256" key="1">
    <source>
        <dbReference type="ARBA" id="ARBA00004429"/>
    </source>
</evidence>
<dbReference type="Proteomes" id="UP000054761">
    <property type="component" value="Unassembled WGS sequence"/>
</dbReference>
<dbReference type="PANTHER" id="PTHR32024:SF2">
    <property type="entry name" value="TRK SYSTEM POTASSIUM UPTAKE PROTEIN TRKG-RELATED"/>
    <property type="match status" value="1"/>
</dbReference>
<keyword evidence="17" id="KW-1185">Reference proteome</keyword>
<dbReference type="EMBL" id="LNYH01000147">
    <property type="protein sequence ID" value="KTD15014.1"/>
    <property type="molecule type" value="Genomic_DNA"/>
</dbReference>
<dbReference type="Proteomes" id="UP000295517">
    <property type="component" value="Chromosome"/>
</dbReference>
<keyword evidence="9 14" id="KW-1133">Transmembrane helix</keyword>
<feature type="transmembrane region" description="Helical" evidence="14">
    <location>
        <begin position="7"/>
        <end position="29"/>
    </location>
</feature>
<reference evidence="15 17" key="1">
    <citation type="submission" date="2015-11" db="EMBL/GenBank/DDBJ databases">
        <title>Genomic analysis of 38 Legionella species identifies large and diverse effector repertoires.</title>
        <authorList>
            <person name="Burstein D."/>
            <person name="Amaro F."/>
            <person name="Zusman T."/>
            <person name="Lifshitz Z."/>
            <person name="Cohen O."/>
            <person name="Gilbert J.A."/>
            <person name="Pupko T."/>
            <person name="Shuman H.A."/>
            <person name="Segal G."/>
        </authorList>
    </citation>
    <scope>NUCLEOTIDE SEQUENCE [LARGE SCALE GENOMIC DNA]</scope>
    <source>
        <strain evidence="15 17">Bercovier 4</strain>
    </source>
</reference>
<keyword evidence="11 12" id="KW-0472">Membrane</keyword>
<feature type="binding site" evidence="13">
    <location>
        <position position="111"/>
    </location>
    <ligand>
        <name>K(+)</name>
        <dbReference type="ChEBI" id="CHEBI:29103"/>
    </ligand>
</feature>
<proteinExistence type="inferred from homology"/>
<dbReference type="PANTHER" id="PTHR32024">
    <property type="entry name" value="TRK SYSTEM POTASSIUM UPTAKE PROTEIN TRKG-RELATED"/>
    <property type="match status" value="1"/>
</dbReference>
<evidence type="ECO:0000256" key="10">
    <source>
        <dbReference type="ARBA" id="ARBA00023065"/>
    </source>
</evidence>
<dbReference type="GO" id="GO:0005886">
    <property type="term" value="C:plasma membrane"/>
    <property type="evidence" value="ECO:0007669"/>
    <property type="project" value="UniProtKB-SubCell"/>
</dbReference>
<dbReference type="RefSeq" id="WP_058502649.1">
    <property type="nucleotide sequence ID" value="NZ_CAAAJA010000002.1"/>
</dbReference>
<evidence type="ECO:0000256" key="11">
    <source>
        <dbReference type="ARBA" id="ARBA00023136"/>
    </source>
</evidence>
<feature type="binding site" evidence="13">
    <location>
        <position position="321"/>
    </location>
    <ligand>
        <name>K(+)</name>
        <dbReference type="ChEBI" id="CHEBI:29103"/>
    </ligand>
</feature>
<feature type="transmembrane region" description="Helical" evidence="14">
    <location>
        <begin position="274"/>
        <end position="298"/>
    </location>
</feature>
<reference evidence="16 18" key="2">
    <citation type="submission" date="2019-03" db="EMBL/GenBank/DDBJ databases">
        <title>Diverse conjugative elements silence natural transformation in Legionella species.</title>
        <authorList>
            <person name="Durieux I."/>
            <person name="Ginevra C."/>
            <person name="Attaiech L."/>
            <person name="Picq K."/>
            <person name="Juan P.A."/>
            <person name="Jarraud S."/>
            <person name="Charpentier X."/>
        </authorList>
    </citation>
    <scope>NUCLEOTIDE SEQUENCE [LARGE SCALE GENOMIC DNA]</scope>
    <source>
        <strain evidence="16 18">HL-0427-4011</strain>
    </source>
</reference>
<dbReference type="NCBIfam" id="TIGR00933">
    <property type="entry name" value="2a38"/>
    <property type="match status" value="1"/>
</dbReference>
<comment type="function">
    <text evidence="12">Low-affinity potassium transport system. Interacts with Trk system potassium uptake protein TrkA.</text>
</comment>
<evidence type="ECO:0000256" key="7">
    <source>
        <dbReference type="ARBA" id="ARBA00022692"/>
    </source>
</evidence>
<keyword evidence="3 12" id="KW-0813">Transport</keyword>
<comment type="similarity">
    <text evidence="2 12">Belongs to the TrkH potassium transport family.</text>
</comment>
<evidence type="ECO:0000256" key="9">
    <source>
        <dbReference type="ARBA" id="ARBA00022989"/>
    </source>
</evidence>
<gene>
    <name evidence="15" type="primary">trkH</name>
    <name evidence="16" type="ORF">E3983_12580</name>
    <name evidence="15" type="ORF">Lisr_2359</name>
</gene>
<feature type="transmembrane region" description="Helical" evidence="14">
    <location>
        <begin position="334"/>
        <end position="356"/>
    </location>
</feature>
<evidence type="ECO:0000256" key="2">
    <source>
        <dbReference type="ARBA" id="ARBA00009137"/>
    </source>
</evidence>
<dbReference type="InterPro" id="IPR003445">
    <property type="entry name" value="Cat_transpt"/>
</dbReference>
<dbReference type="GO" id="GO:0046872">
    <property type="term" value="F:metal ion binding"/>
    <property type="evidence" value="ECO:0007669"/>
    <property type="project" value="UniProtKB-KW"/>
</dbReference>
<feature type="transmembrane region" description="Helical" evidence="14">
    <location>
        <begin position="35"/>
        <end position="57"/>
    </location>
</feature>
<dbReference type="EMBL" id="CP038254">
    <property type="protein sequence ID" value="QBR85111.1"/>
    <property type="molecule type" value="Genomic_DNA"/>
</dbReference>
<evidence type="ECO:0000256" key="8">
    <source>
        <dbReference type="ARBA" id="ARBA00022958"/>
    </source>
</evidence>
<name>A0A0W0V591_9GAMM</name>
<feature type="transmembrane region" description="Helical" evidence="14">
    <location>
        <begin position="240"/>
        <end position="259"/>
    </location>
</feature>
<sequence>MQIKTILRLLGVLLMIFSLSMLTPLLINIVFHEHLWFPFLSAFALTFFTGLLLWLLFRHEQQELKTRDGFLIVSLFWAVLSFFASLPFIITIDFKKGITDAVFESISGLTTTGASVIARLDELPNALLFYRQQLQFLGGMGIIVLAVAILPMLGVGGMQLFRTETPGPMKDAKLTPRIAQTAKALWSIYVFLTLLCMVCYWAAGMDWFDALGESFATVSTGGFSMHDASFAYYHSDLIELIACFFMLLGGTNFALHFLVFKKGTLLHYWQDEEFRFYIATLLFASWIITVSLVAYNYFNMHASHHALVKSLFNVISLATTTGFISAPFSSWPTYIPVLIMLLAIVGGCSGSTSGGIKMIRALLLYKQSKREMARLLHPNAVVPVKFGRQTLPDQVMQSMWSFISVFIALFLLLMVIFIAFGNDFVTSFSAITATLANAGAGIGRISTSFVDLNGPSKWLLIFAMLAGRLEIFSLLILFSRHFWQK</sequence>
<protein>
    <recommendedName>
        <fullName evidence="12">Trk system potassium uptake protein</fullName>
    </recommendedName>
</protein>
<keyword evidence="4 12" id="KW-1003">Cell membrane</keyword>
<evidence type="ECO:0000256" key="3">
    <source>
        <dbReference type="ARBA" id="ARBA00022448"/>
    </source>
</evidence>